<protein>
    <submittedName>
        <fullName evidence="6">TetR family transcriptional regulator</fullName>
    </submittedName>
</protein>
<dbReference type="PANTHER" id="PTHR30055:SF234">
    <property type="entry name" value="HTH-TYPE TRANSCRIPTIONAL REGULATOR BETI"/>
    <property type="match status" value="1"/>
</dbReference>
<sequence length="209" mass="22725">MTRAQLGRPVGASGEETRQRIIVATMRCVAEVGYSQATIREIARMAEVTSASLYNYFPNKSELIKATIAARAEAAMPRLRTAAQGPGDVVERIEAVLDECGQLMREYPDLAAFEWAIRAGNIVSSDWPAAAEVGDRGFTTFREIIEGIVDDARQRGELGEQPDARATVEAIYALIYGLTELAATLPPEEYQAALSSAKVLVRGALFDRS</sequence>
<organism evidence="6 7">
    <name type="scientific">Mycobacterium ostraviense</name>
    <dbReference type="NCBI Taxonomy" id="2738409"/>
    <lineage>
        <taxon>Bacteria</taxon>
        <taxon>Bacillati</taxon>
        <taxon>Actinomycetota</taxon>
        <taxon>Actinomycetes</taxon>
        <taxon>Mycobacteriales</taxon>
        <taxon>Mycobacteriaceae</taxon>
        <taxon>Mycobacterium</taxon>
    </lineage>
</organism>
<dbReference type="PROSITE" id="PS50977">
    <property type="entry name" value="HTH_TETR_2"/>
    <property type="match status" value="1"/>
</dbReference>
<dbReference type="Gene3D" id="1.10.357.10">
    <property type="entry name" value="Tetracycline Repressor, domain 2"/>
    <property type="match status" value="1"/>
</dbReference>
<dbReference type="InterPro" id="IPR023772">
    <property type="entry name" value="DNA-bd_HTH_TetR-type_CS"/>
</dbReference>
<keyword evidence="7" id="KW-1185">Reference proteome</keyword>
<keyword evidence="2 4" id="KW-0238">DNA-binding</keyword>
<accession>A0A163XTX7</accession>
<dbReference type="InterPro" id="IPR001647">
    <property type="entry name" value="HTH_TetR"/>
</dbReference>
<dbReference type="PRINTS" id="PR00455">
    <property type="entry name" value="HTHTETR"/>
</dbReference>
<reference evidence="7" key="1">
    <citation type="submission" date="2016-04" db="EMBL/GenBank/DDBJ databases">
        <authorList>
            <person name="Strapagiel D."/>
            <person name="Borowka P."/>
            <person name="Marciniak B."/>
            <person name="Bakula Z."/>
            <person name="Van Ingen J."/>
            <person name="Safianowska A."/>
            <person name="Dziadek J."/>
            <person name="Jagielski T."/>
        </authorList>
    </citation>
    <scope>NUCLEOTIDE SEQUENCE [LARGE SCALE GENOMIC DNA]</scope>
    <source>
        <strain evidence="7">1010001458</strain>
    </source>
</reference>
<dbReference type="Pfam" id="PF00440">
    <property type="entry name" value="TetR_N"/>
    <property type="match status" value="1"/>
</dbReference>
<dbReference type="InterPro" id="IPR009057">
    <property type="entry name" value="Homeodomain-like_sf"/>
</dbReference>
<evidence type="ECO:0000256" key="4">
    <source>
        <dbReference type="PROSITE-ProRule" id="PRU00335"/>
    </source>
</evidence>
<keyword evidence="3" id="KW-0804">Transcription</keyword>
<proteinExistence type="predicted"/>
<dbReference type="SUPFAM" id="SSF48498">
    <property type="entry name" value="Tetracyclin repressor-like, C-terminal domain"/>
    <property type="match status" value="1"/>
</dbReference>
<keyword evidence="1" id="KW-0805">Transcription regulation</keyword>
<dbReference type="EMBL" id="LWCI01000134">
    <property type="protein sequence ID" value="KZS59751.1"/>
    <property type="molecule type" value="Genomic_DNA"/>
</dbReference>
<dbReference type="SUPFAM" id="SSF46689">
    <property type="entry name" value="Homeodomain-like"/>
    <property type="match status" value="1"/>
</dbReference>
<dbReference type="GO" id="GO:0003700">
    <property type="term" value="F:DNA-binding transcription factor activity"/>
    <property type="evidence" value="ECO:0007669"/>
    <property type="project" value="TreeGrafter"/>
</dbReference>
<dbReference type="GO" id="GO:0000976">
    <property type="term" value="F:transcription cis-regulatory region binding"/>
    <property type="evidence" value="ECO:0007669"/>
    <property type="project" value="TreeGrafter"/>
</dbReference>
<dbReference type="PANTHER" id="PTHR30055">
    <property type="entry name" value="HTH-TYPE TRANSCRIPTIONAL REGULATOR RUTR"/>
    <property type="match status" value="1"/>
</dbReference>
<dbReference type="AlphaFoldDB" id="A0A163XTX7"/>
<evidence type="ECO:0000256" key="3">
    <source>
        <dbReference type="ARBA" id="ARBA00023163"/>
    </source>
</evidence>
<name>A0A163XTX7_9MYCO</name>
<dbReference type="InterPro" id="IPR036271">
    <property type="entry name" value="Tet_transcr_reg_TetR-rel_C_sf"/>
</dbReference>
<dbReference type="RefSeq" id="WP_075512194.1">
    <property type="nucleotide sequence ID" value="NZ_CP089224.1"/>
</dbReference>
<feature type="domain" description="HTH tetR-type" evidence="5">
    <location>
        <begin position="15"/>
        <end position="75"/>
    </location>
</feature>
<dbReference type="PROSITE" id="PS01081">
    <property type="entry name" value="HTH_TETR_1"/>
    <property type="match status" value="1"/>
</dbReference>
<dbReference type="Proteomes" id="UP000077342">
    <property type="component" value="Unassembled WGS sequence"/>
</dbReference>
<feature type="DNA-binding region" description="H-T-H motif" evidence="4">
    <location>
        <begin position="38"/>
        <end position="57"/>
    </location>
</feature>
<evidence type="ECO:0000256" key="2">
    <source>
        <dbReference type="ARBA" id="ARBA00023125"/>
    </source>
</evidence>
<evidence type="ECO:0000256" key="1">
    <source>
        <dbReference type="ARBA" id="ARBA00023015"/>
    </source>
</evidence>
<evidence type="ECO:0000313" key="6">
    <source>
        <dbReference type="EMBL" id="KZS59751.1"/>
    </source>
</evidence>
<evidence type="ECO:0000313" key="7">
    <source>
        <dbReference type="Proteomes" id="UP000077342"/>
    </source>
</evidence>
<dbReference type="InterPro" id="IPR050109">
    <property type="entry name" value="HTH-type_TetR-like_transc_reg"/>
</dbReference>
<gene>
    <name evidence="6" type="ORF">A4G28_14275</name>
</gene>
<comment type="caution">
    <text evidence="6">The sequence shown here is derived from an EMBL/GenBank/DDBJ whole genome shotgun (WGS) entry which is preliminary data.</text>
</comment>
<evidence type="ECO:0000259" key="5">
    <source>
        <dbReference type="PROSITE" id="PS50977"/>
    </source>
</evidence>